<dbReference type="AlphaFoldDB" id="A0A0F0KVT4"/>
<sequence length="204" mass="20940">MWAVLLASFLALIPITNPVGAIAAFAGLTAGDDPRDLHRQAWLTGVYVGGILVVFTFVGTELLTVLGIGLPALQIAGGLIVVYSGFTMLYPRPQLTKPEQKGAVAKADVSFSPMALPLIAGPGAIGVVIALAARHPQLDERLGVALACVAIAAVTAVALRYGTPLIEKLGPNGIGALTRIMGLLIAAIGVEITLHGVTAFFGKL</sequence>
<proteinExistence type="inferred from homology"/>
<feature type="transmembrane region" description="Helical" evidence="7">
    <location>
        <begin position="142"/>
        <end position="161"/>
    </location>
</feature>
<keyword evidence="3" id="KW-1003">Cell membrane</keyword>
<evidence type="ECO:0000256" key="6">
    <source>
        <dbReference type="ARBA" id="ARBA00023136"/>
    </source>
</evidence>
<comment type="subcellular location">
    <subcellularLocation>
        <location evidence="1 7">Cell membrane</location>
        <topology evidence="1 7">Multi-pass membrane protein</topology>
    </subcellularLocation>
</comment>
<dbReference type="InterPro" id="IPR002771">
    <property type="entry name" value="Multi_antbiot-R_MarC"/>
</dbReference>
<reference evidence="8 9" key="1">
    <citation type="submission" date="2015-02" db="EMBL/GenBank/DDBJ databases">
        <title>Draft genome sequences of ten Microbacterium spp. with emphasis on heavy metal contaminated environments.</title>
        <authorList>
            <person name="Corretto E."/>
        </authorList>
    </citation>
    <scope>NUCLEOTIDE SEQUENCE [LARGE SCALE GENOMIC DNA]</scope>
    <source>
        <strain evidence="8 9">DSM 23848</strain>
    </source>
</reference>
<keyword evidence="9" id="KW-1185">Reference proteome</keyword>
<evidence type="ECO:0000313" key="8">
    <source>
        <dbReference type="EMBL" id="KJL24594.1"/>
    </source>
</evidence>
<gene>
    <name evidence="8" type="ORF">RL72_01676</name>
</gene>
<evidence type="ECO:0000256" key="4">
    <source>
        <dbReference type="ARBA" id="ARBA00022692"/>
    </source>
</evidence>
<comment type="similarity">
    <text evidence="2 7">Belongs to the UPF0056 (MarC) family.</text>
</comment>
<evidence type="ECO:0000256" key="1">
    <source>
        <dbReference type="ARBA" id="ARBA00004651"/>
    </source>
</evidence>
<dbReference type="NCBIfam" id="TIGR00427">
    <property type="entry name" value="NAAT family transporter"/>
    <property type="match status" value="1"/>
</dbReference>
<feature type="transmembrane region" description="Helical" evidence="7">
    <location>
        <begin position="41"/>
        <end position="58"/>
    </location>
</feature>
<dbReference type="PANTHER" id="PTHR33508:SF1">
    <property type="entry name" value="UPF0056 MEMBRANE PROTEIN YHCE"/>
    <property type="match status" value="1"/>
</dbReference>
<evidence type="ECO:0000256" key="2">
    <source>
        <dbReference type="ARBA" id="ARBA00009784"/>
    </source>
</evidence>
<evidence type="ECO:0000256" key="7">
    <source>
        <dbReference type="RuleBase" id="RU362048"/>
    </source>
</evidence>
<keyword evidence="6 7" id="KW-0472">Membrane</keyword>
<dbReference type="PANTHER" id="PTHR33508">
    <property type="entry name" value="UPF0056 MEMBRANE PROTEIN YHCE"/>
    <property type="match status" value="1"/>
</dbReference>
<dbReference type="Proteomes" id="UP000033448">
    <property type="component" value="Unassembled WGS sequence"/>
</dbReference>
<dbReference type="Pfam" id="PF01914">
    <property type="entry name" value="MarC"/>
    <property type="match status" value="1"/>
</dbReference>
<feature type="transmembrane region" description="Helical" evidence="7">
    <location>
        <begin position="181"/>
        <end position="201"/>
    </location>
</feature>
<evidence type="ECO:0000256" key="5">
    <source>
        <dbReference type="ARBA" id="ARBA00022989"/>
    </source>
</evidence>
<protein>
    <recommendedName>
        <fullName evidence="7">UPF0056 membrane protein</fullName>
    </recommendedName>
</protein>
<keyword evidence="4 7" id="KW-0812">Transmembrane</keyword>
<evidence type="ECO:0000256" key="3">
    <source>
        <dbReference type="ARBA" id="ARBA00022475"/>
    </source>
</evidence>
<dbReference type="EMBL" id="JYIT01000073">
    <property type="protein sequence ID" value="KJL24594.1"/>
    <property type="molecule type" value="Genomic_DNA"/>
</dbReference>
<comment type="caution">
    <text evidence="7">Lacks conserved residue(s) required for the propagation of feature annotation.</text>
</comment>
<evidence type="ECO:0000313" key="9">
    <source>
        <dbReference type="Proteomes" id="UP000033448"/>
    </source>
</evidence>
<dbReference type="RefSeq" id="WP_045250439.1">
    <property type="nucleotide sequence ID" value="NZ_CP099706.1"/>
</dbReference>
<dbReference type="PATRIC" id="fig|582680.7.peg.1716"/>
<feature type="transmembrane region" description="Helical" evidence="7">
    <location>
        <begin position="65"/>
        <end position="90"/>
    </location>
</feature>
<keyword evidence="5 7" id="KW-1133">Transmembrane helix</keyword>
<dbReference type="OrthoDB" id="21094at2"/>
<organism evidence="8 9">
    <name type="scientific">Microbacterium azadirachtae</name>
    <dbReference type="NCBI Taxonomy" id="582680"/>
    <lineage>
        <taxon>Bacteria</taxon>
        <taxon>Bacillati</taxon>
        <taxon>Actinomycetota</taxon>
        <taxon>Actinomycetes</taxon>
        <taxon>Micrococcales</taxon>
        <taxon>Microbacteriaceae</taxon>
        <taxon>Microbacterium</taxon>
    </lineage>
</organism>
<feature type="transmembrane region" description="Helical" evidence="7">
    <location>
        <begin position="110"/>
        <end position="133"/>
    </location>
</feature>
<dbReference type="GO" id="GO:0005886">
    <property type="term" value="C:plasma membrane"/>
    <property type="evidence" value="ECO:0007669"/>
    <property type="project" value="UniProtKB-SubCell"/>
</dbReference>
<name>A0A0F0KVT4_9MICO</name>
<comment type="caution">
    <text evidence="8">The sequence shown here is derived from an EMBL/GenBank/DDBJ whole genome shotgun (WGS) entry which is preliminary data.</text>
</comment>
<accession>A0A0F0KVT4</accession>